<organism evidence="3 4">
    <name type="scientific">Mucor circinelloides f. circinelloides (strain 1006PhL)</name>
    <name type="common">Mucormycosis agent</name>
    <name type="synonym">Calyptromyces circinelloides</name>
    <dbReference type="NCBI Taxonomy" id="1220926"/>
    <lineage>
        <taxon>Eukaryota</taxon>
        <taxon>Fungi</taxon>
        <taxon>Fungi incertae sedis</taxon>
        <taxon>Mucoromycota</taxon>
        <taxon>Mucoromycotina</taxon>
        <taxon>Mucoromycetes</taxon>
        <taxon>Mucorales</taxon>
        <taxon>Mucorineae</taxon>
        <taxon>Mucoraceae</taxon>
        <taxon>Mucor</taxon>
    </lineage>
</organism>
<keyword evidence="4" id="KW-1185">Reference proteome</keyword>
<dbReference type="EMBL" id="KE123956">
    <property type="protein sequence ID" value="EPB88124.1"/>
    <property type="molecule type" value="Genomic_DNA"/>
</dbReference>
<dbReference type="AlphaFoldDB" id="S2JE60"/>
<sequence length="103" mass="10939">MSPVVLFRRRSSHQVMLNKIHSTLTNSSNNSNEETVVANDDQQAFQDCLPCKITGALGFGGLGAYALREASVVNKLPGRAKTAVGLGVTGVVFISAGLYRLAM</sequence>
<dbReference type="Pfam" id="PF15055">
    <property type="entry name" value="DMAC1_Dmo2"/>
    <property type="match status" value="1"/>
</dbReference>
<reference evidence="4" key="1">
    <citation type="submission" date="2013-05" db="EMBL/GenBank/DDBJ databases">
        <title>The Genome sequence of Mucor circinelloides f. circinelloides 1006PhL.</title>
        <authorList>
            <consortium name="The Broad Institute Genomics Platform"/>
            <person name="Cuomo C."/>
            <person name="Earl A."/>
            <person name="Findley K."/>
            <person name="Lee S.C."/>
            <person name="Walker B."/>
            <person name="Young S."/>
            <person name="Zeng Q."/>
            <person name="Gargeya S."/>
            <person name="Fitzgerald M."/>
            <person name="Haas B."/>
            <person name="Abouelleil A."/>
            <person name="Allen A.W."/>
            <person name="Alvarado L."/>
            <person name="Arachchi H.M."/>
            <person name="Berlin A.M."/>
            <person name="Chapman S.B."/>
            <person name="Gainer-Dewar J."/>
            <person name="Goldberg J."/>
            <person name="Griggs A."/>
            <person name="Gujja S."/>
            <person name="Hansen M."/>
            <person name="Howarth C."/>
            <person name="Imamovic A."/>
            <person name="Ireland A."/>
            <person name="Larimer J."/>
            <person name="McCowan C."/>
            <person name="Murphy C."/>
            <person name="Pearson M."/>
            <person name="Poon T.W."/>
            <person name="Priest M."/>
            <person name="Roberts A."/>
            <person name="Saif S."/>
            <person name="Shea T."/>
            <person name="Sisk P."/>
            <person name="Sykes S."/>
            <person name="Wortman J."/>
            <person name="Nusbaum C."/>
            <person name="Birren B."/>
        </authorList>
    </citation>
    <scope>NUCLEOTIDE SEQUENCE [LARGE SCALE GENOMIC DNA]</scope>
    <source>
        <strain evidence="4">1006PhL</strain>
    </source>
</reference>
<dbReference type="Proteomes" id="UP000014254">
    <property type="component" value="Unassembled WGS sequence"/>
</dbReference>
<protein>
    <recommendedName>
        <fullName evidence="2">Distal membrane-arm assembly complex protein 1-like domain-containing protein</fullName>
    </recommendedName>
</protein>
<evidence type="ECO:0000313" key="3">
    <source>
        <dbReference type="EMBL" id="EPB88124.1"/>
    </source>
</evidence>
<feature type="domain" description="Distal membrane-arm assembly complex protein 1-like" evidence="2">
    <location>
        <begin position="47"/>
        <end position="82"/>
    </location>
</feature>
<dbReference type="InParanoid" id="S2JE60"/>
<proteinExistence type="predicted"/>
<feature type="transmembrane region" description="Helical" evidence="1">
    <location>
        <begin position="83"/>
        <end position="102"/>
    </location>
</feature>
<dbReference type="OrthoDB" id="6604875at2759"/>
<gene>
    <name evidence="3" type="ORF">HMPREF1544_05068</name>
</gene>
<dbReference type="InterPro" id="IPR028036">
    <property type="entry name" value="DMAC1-like_dom"/>
</dbReference>
<name>S2JE60_MUCC1</name>
<evidence type="ECO:0000256" key="1">
    <source>
        <dbReference type="SAM" id="Phobius"/>
    </source>
</evidence>
<dbReference type="VEuPathDB" id="FungiDB:HMPREF1544_05068"/>
<accession>S2JE60</accession>
<dbReference type="OMA" id="CLPCKIT"/>
<dbReference type="eggNOG" id="ENOG502SD10">
    <property type="taxonomic scope" value="Eukaryota"/>
</dbReference>
<evidence type="ECO:0000313" key="4">
    <source>
        <dbReference type="Proteomes" id="UP000014254"/>
    </source>
</evidence>
<keyword evidence="1" id="KW-1133">Transmembrane helix</keyword>
<evidence type="ECO:0000259" key="2">
    <source>
        <dbReference type="Pfam" id="PF15055"/>
    </source>
</evidence>
<keyword evidence="1" id="KW-0812">Transmembrane</keyword>
<keyword evidence="1" id="KW-0472">Membrane</keyword>